<dbReference type="GO" id="GO:0004674">
    <property type="term" value="F:protein serine/threonine kinase activity"/>
    <property type="evidence" value="ECO:0007669"/>
    <property type="project" value="UniProtKB-KW"/>
</dbReference>
<evidence type="ECO:0000256" key="5">
    <source>
        <dbReference type="ARBA" id="ARBA00022777"/>
    </source>
</evidence>
<keyword evidence="3" id="KW-0808">Transferase</keyword>
<dbReference type="Pfam" id="PF07714">
    <property type="entry name" value="PK_Tyr_Ser-Thr"/>
    <property type="match status" value="1"/>
</dbReference>
<keyword evidence="6" id="KW-0067">ATP-binding</keyword>
<dbReference type="GO" id="GO:0051707">
    <property type="term" value="P:response to other organism"/>
    <property type="evidence" value="ECO:0007669"/>
    <property type="project" value="UniProtKB-ARBA"/>
</dbReference>
<proteinExistence type="predicted"/>
<protein>
    <recommendedName>
        <fullName evidence="1">non-specific serine/threonine protein kinase</fullName>
        <ecNumber evidence="1">2.7.11.1</ecNumber>
    </recommendedName>
</protein>
<dbReference type="GO" id="GO:0030246">
    <property type="term" value="F:carbohydrate binding"/>
    <property type="evidence" value="ECO:0007669"/>
    <property type="project" value="UniProtKB-KW"/>
</dbReference>
<feature type="domain" description="Protein kinase" evidence="9">
    <location>
        <begin position="1"/>
        <end position="148"/>
    </location>
</feature>
<dbReference type="OrthoDB" id="543442at2759"/>
<dbReference type="FunFam" id="1.10.510.10:FF:001023">
    <property type="entry name" value="Os07g0541700 protein"/>
    <property type="match status" value="1"/>
</dbReference>
<name>A0A5B6VSA3_9ROSI</name>
<keyword evidence="10" id="KW-0430">Lectin</keyword>
<dbReference type="SUPFAM" id="SSF56112">
    <property type="entry name" value="Protein kinase-like (PK-like)"/>
    <property type="match status" value="1"/>
</dbReference>
<dbReference type="InterPro" id="IPR011009">
    <property type="entry name" value="Kinase-like_dom_sf"/>
</dbReference>
<evidence type="ECO:0000313" key="11">
    <source>
        <dbReference type="Proteomes" id="UP000325315"/>
    </source>
</evidence>
<keyword evidence="4" id="KW-0547">Nucleotide-binding</keyword>
<sequence>MANGSLDKLLFDNPKTILNWDHRFRVVKGVASGLLYLHEGYEQIVIHRDIKASNVLLDDELNGRSIARRGRMVDVVDTKLQGLNNESEIMMVLKSGLICSNDVPALRPSMRQIVLYLDGEAELPENLRPPAAFDGGAEEALMLHDSLV</sequence>
<dbReference type="PROSITE" id="PS50011">
    <property type="entry name" value="PROTEIN_KINASE_DOM"/>
    <property type="match status" value="1"/>
</dbReference>
<keyword evidence="10" id="KW-0675">Receptor</keyword>
<dbReference type="InterPro" id="IPR008271">
    <property type="entry name" value="Ser/Thr_kinase_AS"/>
</dbReference>
<dbReference type="GO" id="GO:0005524">
    <property type="term" value="F:ATP binding"/>
    <property type="evidence" value="ECO:0007669"/>
    <property type="project" value="UniProtKB-KW"/>
</dbReference>
<evidence type="ECO:0000313" key="10">
    <source>
        <dbReference type="EMBL" id="KAA3471918.1"/>
    </source>
</evidence>
<reference evidence="11" key="1">
    <citation type="journal article" date="2019" name="Plant Biotechnol. J.">
        <title>Genome sequencing of the Australian wild diploid species Gossypium australe highlights disease resistance and delayed gland morphogenesis.</title>
        <authorList>
            <person name="Cai Y."/>
            <person name="Cai X."/>
            <person name="Wang Q."/>
            <person name="Wang P."/>
            <person name="Zhang Y."/>
            <person name="Cai C."/>
            <person name="Xu Y."/>
            <person name="Wang K."/>
            <person name="Zhou Z."/>
            <person name="Wang C."/>
            <person name="Geng S."/>
            <person name="Li B."/>
            <person name="Dong Q."/>
            <person name="Hou Y."/>
            <person name="Wang H."/>
            <person name="Ai P."/>
            <person name="Liu Z."/>
            <person name="Yi F."/>
            <person name="Sun M."/>
            <person name="An G."/>
            <person name="Cheng J."/>
            <person name="Zhang Y."/>
            <person name="Shi Q."/>
            <person name="Xie Y."/>
            <person name="Shi X."/>
            <person name="Chang Y."/>
            <person name="Huang F."/>
            <person name="Chen Y."/>
            <person name="Hong S."/>
            <person name="Mi L."/>
            <person name="Sun Q."/>
            <person name="Zhang L."/>
            <person name="Zhou B."/>
            <person name="Peng R."/>
            <person name="Zhang X."/>
            <person name="Liu F."/>
        </authorList>
    </citation>
    <scope>NUCLEOTIDE SEQUENCE [LARGE SCALE GENOMIC DNA]</scope>
    <source>
        <strain evidence="11">cv. PA1801</strain>
    </source>
</reference>
<evidence type="ECO:0000256" key="2">
    <source>
        <dbReference type="ARBA" id="ARBA00022527"/>
    </source>
</evidence>
<evidence type="ECO:0000259" key="9">
    <source>
        <dbReference type="PROSITE" id="PS50011"/>
    </source>
</evidence>
<dbReference type="PANTHER" id="PTHR27007">
    <property type="match status" value="1"/>
</dbReference>
<dbReference type="EC" id="2.7.11.1" evidence="1"/>
<dbReference type="InterPro" id="IPR001245">
    <property type="entry name" value="Ser-Thr/Tyr_kinase_cat_dom"/>
</dbReference>
<keyword evidence="11" id="KW-1185">Reference proteome</keyword>
<comment type="caution">
    <text evidence="10">The sequence shown here is derived from an EMBL/GenBank/DDBJ whole genome shotgun (WGS) entry which is preliminary data.</text>
</comment>
<dbReference type="EMBL" id="SMMG02000005">
    <property type="protein sequence ID" value="KAA3471918.1"/>
    <property type="molecule type" value="Genomic_DNA"/>
</dbReference>
<evidence type="ECO:0000256" key="7">
    <source>
        <dbReference type="ARBA" id="ARBA00047899"/>
    </source>
</evidence>
<dbReference type="AlphaFoldDB" id="A0A5B6VSA3"/>
<dbReference type="Proteomes" id="UP000325315">
    <property type="component" value="Unassembled WGS sequence"/>
</dbReference>
<gene>
    <name evidence="10" type="ORF">EPI10_022434</name>
</gene>
<dbReference type="Gene3D" id="1.10.510.10">
    <property type="entry name" value="Transferase(Phosphotransferase) domain 1"/>
    <property type="match status" value="1"/>
</dbReference>
<evidence type="ECO:0000256" key="1">
    <source>
        <dbReference type="ARBA" id="ARBA00012513"/>
    </source>
</evidence>
<dbReference type="PROSITE" id="PS00108">
    <property type="entry name" value="PROTEIN_KINASE_ST"/>
    <property type="match status" value="1"/>
</dbReference>
<keyword evidence="5 10" id="KW-0418">Kinase</keyword>
<comment type="catalytic activity">
    <reaction evidence="7">
        <text>L-threonyl-[protein] + ATP = O-phospho-L-threonyl-[protein] + ADP + H(+)</text>
        <dbReference type="Rhea" id="RHEA:46608"/>
        <dbReference type="Rhea" id="RHEA-COMP:11060"/>
        <dbReference type="Rhea" id="RHEA-COMP:11605"/>
        <dbReference type="ChEBI" id="CHEBI:15378"/>
        <dbReference type="ChEBI" id="CHEBI:30013"/>
        <dbReference type="ChEBI" id="CHEBI:30616"/>
        <dbReference type="ChEBI" id="CHEBI:61977"/>
        <dbReference type="ChEBI" id="CHEBI:456216"/>
        <dbReference type="EC" id="2.7.11.1"/>
    </reaction>
</comment>
<accession>A0A5B6VSA3</accession>
<evidence type="ECO:0000256" key="3">
    <source>
        <dbReference type="ARBA" id="ARBA00022679"/>
    </source>
</evidence>
<keyword evidence="2" id="KW-0723">Serine/threonine-protein kinase</keyword>
<dbReference type="InterPro" id="IPR050528">
    <property type="entry name" value="L-type_Lectin-RKs"/>
</dbReference>
<comment type="catalytic activity">
    <reaction evidence="8">
        <text>L-seryl-[protein] + ATP = O-phospho-L-seryl-[protein] + ADP + H(+)</text>
        <dbReference type="Rhea" id="RHEA:17989"/>
        <dbReference type="Rhea" id="RHEA-COMP:9863"/>
        <dbReference type="Rhea" id="RHEA-COMP:11604"/>
        <dbReference type="ChEBI" id="CHEBI:15378"/>
        <dbReference type="ChEBI" id="CHEBI:29999"/>
        <dbReference type="ChEBI" id="CHEBI:30616"/>
        <dbReference type="ChEBI" id="CHEBI:83421"/>
        <dbReference type="ChEBI" id="CHEBI:456216"/>
        <dbReference type="EC" id="2.7.11.1"/>
    </reaction>
</comment>
<evidence type="ECO:0000256" key="8">
    <source>
        <dbReference type="ARBA" id="ARBA00048679"/>
    </source>
</evidence>
<organism evidence="10 11">
    <name type="scientific">Gossypium australe</name>
    <dbReference type="NCBI Taxonomy" id="47621"/>
    <lineage>
        <taxon>Eukaryota</taxon>
        <taxon>Viridiplantae</taxon>
        <taxon>Streptophyta</taxon>
        <taxon>Embryophyta</taxon>
        <taxon>Tracheophyta</taxon>
        <taxon>Spermatophyta</taxon>
        <taxon>Magnoliopsida</taxon>
        <taxon>eudicotyledons</taxon>
        <taxon>Gunneridae</taxon>
        <taxon>Pentapetalae</taxon>
        <taxon>rosids</taxon>
        <taxon>malvids</taxon>
        <taxon>Malvales</taxon>
        <taxon>Malvaceae</taxon>
        <taxon>Malvoideae</taxon>
        <taxon>Gossypium</taxon>
    </lineage>
</organism>
<evidence type="ECO:0000256" key="6">
    <source>
        <dbReference type="ARBA" id="ARBA00022840"/>
    </source>
</evidence>
<evidence type="ECO:0000256" key="4">
    <source>
        <dbReference type="ARBA" id="ARBA00022741"/>
    </source>
</evidence>
<dbReference type="InterPro" id="IPR000719">
    <property type="entry name" value="Prot_kinase_dom"/>
</dbReference>